<evidence type="ECO:0000313" key="1">
    <source>
        <dbReference type="EMBL" id="KJF18231.1"/>
    </source>
</evidence>
<dbReference type="Proteomes" id="UP000032360">
    <property type="component" value="Unassembled WGS sequence"/>
</dbReference>
<name>A0A0D8HMA3_9ACTN</name>
<accession>A0A0D8HMA3</accession>
<protein>
    <submittedName>
        <fullName evidence="1">Uncharacterized protein</fullName>
    </submittedName>
</protein>
<dbReference type="EMBL" id="JXYS01000022">
    <property type="protein sequence ID" value="KJF18231.1"/>
    <property type="molecule type" value="Genomic_DNA"/>
</dbReference>
<evidence type="ECO:0000313" key="2">
    <source>
        <dbReference type="Proteomes" id="UP000032360"/>
    </source>
</evidence>
<sequence length="39" mass="4487">MDLLIVGAGEFARRDVTLEACCLLTYVAKRVYLATRRLW</sequence>
<keyword evidence="2" id="KW-1185">Reference proteome</keyword>
<comment type="caution">
    <text evidence="1">The sequence shown here is derived from an EMBL/GenBank/DDBJ whole genome shotgun (WGS) entry which is preliminary data.</text>
</comment>
<organism evidence="1 2">
    <name type="scientific">Acidithrix ferrooxidans</name>
    <dbReference type="NCBI Taxonomy" id="1280514"/>
    <lineage>
        <taxon>Bacteria</taxon>
        <taxon>Bacillati</taxon>
        <taxon>Actinomycetota</taxon>
        <taxon>Acidimicrobiia</taxon>
        <taxon>Acidimicrobiales</taxon>
        <taxon>Acidimicrobiaceae</taxon>
        <taxon>Acidithrix</taxon>
    </lineage>
</organism>
<reference evidence="1 2" key="1">
    <citation type="submission" date="2015-01" db="EMBL/GenBank/DDBJ databases">
        <title>Draft genome of the acidophilic iron oxidizer Acidithrix ferrooxidans strain Py-F3.</title>
        <authorList>
            <person name="Poehlein A."/>
            <person name="Eisen S."/>
            <person name="Schloemann M."/>
            <person name="Johnson B.D."/>
            <person name="Daniel R."/>
            <person name="Muehling M."/>
        </authorList>
    </citation>
    <scope>NUCLEOTIDE SEQUENCE [LARGE SCALE GENOMIC DNA]</scope>
    <source>
        <strain evidence="1 2">Py-F3</strain>
    </source>
</reference>
<proteinExistence type="predicted"/>
<gene>
    <name evidence="1" type="ORF">AXFE_08810</name>
</gene>
<dbReference type="AlphaFoldDB" id="A0A0D8HMA3"/>